<feature type="compositionally biased region" description="Polar residues" evidence="1">
    <location>
        <begin position="10"/>
        <end position="22"/>
    </location>
</feature>
<dbReference type="AlphaFoldDB" id="A0AAD5SQC2"/>
<reference evidence="2" key="1">
    <citation type="submission" date="2020-05" db="EMBL/GenBank/DDBJ databases">
        <title>Phylogenomic resolution of chytrid fungi.</title>
        <authorList>
            <person name="Stajich J.E."/>
            <person name="Amses K."/>
            <person name="Simmons R."/>
            <person name="Seto K."/>
            <person name="Myers J."/>
            <person name="Bonds A."/>
            <person name="Quandt C.A."/>
            <person name="Barry K."/>
            <person name="Liu P."/>
            <person name="Grigoriev I."/>
            <person name="Longcore J.E."/>
            <person name="James T.Y."/>
        </authorList>
    </citation>
    <scope>NUCLEOTIDE SEQUENCE</scope>
    <source>
        <strain evidence="2">JEL0513</strain>
    </source>
</reference>
<evidence type="ECO:0000313" key="3">
    <source>
        <dbReference type="Proteomes" id="UP001211907"/>
    </source>
</evidence>
<feature type="region of interest" description="Disordered" evidence="1">
    <location>
        <begin position="142"/>
        <end position="165"/>
    </location>
</feature>
<sequence length="248" mass="26728">MIDNIAPIHEQQQSYGPPSTTSVDRKRSIEIIKLLAPRQRTPRHSTLITKSMIITLPETSATTTPPATIFYPSPPNPLSPLSTSIDIDDIDTTAKIVSDSQGLFSSPHALLGSSATDSDDNAQTIPEFVLEPAAGAIAMSDSELENPNNSGSNFHNPNNSMLQPSPKSLQFMAFMRAQRRRPLAMQPPPAPSRPKQQPRSHFIGLRGNNISNNSRRPPLPFRLGNHSAAAANSGIQSGGGLQMPSVKL</sequence>
<feature type="compositionally biased region" description="Low complexity" evidence="1">
    <location>
        <begin position="146"/>
        <end position="160"/>
    </location>
</feature>
<keyword evidence="3" id="KW-1185">Reference proteome</keyword>
<evidence type="ECO:0000256" key="1">
    <source>
        <dbReference type="SAM" id="MobiDB-lite"/>
    </source>
</evidence>
<feature type="region of interest" description="Disordered" evidence="1">
    <location>
        <begin position="1"/>
        <end position="24"/>
    </location>
</feature>
<name>A0AAD5SQC2_9FUNG</name>
<proteinExistence type="predicted"/>
<feature type="region of interest" description="Disordered" evidence="1">
    <location>
        <begin position="183"/>
        <end position="225"/>
    </location>
</feature>
<comment type="caution">
    <text evidence="2">The sequence shown here is derived from an EMBL/GenBank/DDBJ whole genome shotgun (WGS) entry which is preliminary data.</text>
</comment>
<organism evidence="2 3">
    <name type="scientific">Physocladia obscura</name>
    <dbReference type="NCBI Taxonomy" id="109957"/>
    <lineage>
        <taxon>Eukaryota</taxon>
        <taxon>Fungi</taxon>
        <taxon>Fungi incertae sedis</taxon>
        <taxon>Chytridiomycota</taxon>
        <taxon>Chytridiomycota incertae sedis</taxon>
        <taxon>Chytridiomycetes</taxon>
        <taxon>Chytridiales</taxon>
        <taxon>Chytriomycetaceae</taxon>
        <taxon>Physocladia</taxon>
    </lineage>
</organism>
<dbReference type="Proteomes" id="UP001211907">
    <property type="component" value="Unassembled WGS sequence"/>
</dbReference>
<dbReference type="EMBL" id="JADGJH010003035">
    <property type="protein sequence ID" value="KAJ3093563.1"/>
    <property type="molecule type" value="Genomic_DNA"/>
</dbReference>
<evidence type="ECO:0000313" key="2">
    <source>
        <dbReference type="EMBL" id="KAJ3093563.1"/>
    </source>
</evidence>
<accession>A0AAD5SQC2</accession>
<protein>
    <submittedName>
        <fullName evidence="2">Uncharacterized protein</fullName>
    </submittedName>
</protein>
<gene>
    <name evidence="2" type="ORF">HK100_006545</name>
</gene>